<evidence type="ECO:0000259" key="1">
    <source>
        <dbReference type="Pfam" id="PF01636"/>
    </source>
</evidence>
<dbReference type="PANTHER" id="PTHR21310">
    <property type="entry name" value="AMINOGLYCOSIDE PHOSPHOTRANSFERASE-RELATED-RELATED"/>
    <property type="match status" value="1"/>
</dbReference>
<name>A0A179FMJ4_METCM</name>
<dbReference type="AlphaFoldDB" id="A0A179FMJ4"/>
<dbReference type="InterPro" id="IPR011009">
    <property type="entry name" value="Kinase-like_dom_sf"/>
</dbReference>
<proteinExistence type="predicted"/>
<dbReference type="Pfam" id="PF01636">
    <property type="entry name" value="APH"/>
    <property type="match status" value="1"/>
</dbReference>
<keyword evidence="3" id="KW-1185">Reference proteome</keyword>
<dbReference type="GeneID" id="28850822"/>
<protein>
    <submittedName>
        <fullName evidence="2">Aminoglycoside phosphotransferase</fullName>
    </submittedName>
</protein>
<organism evidence="2 3">
    <name type="scientific">Pochonia chlamydosporia 170</name>
    <dbReference type="NCBI Taxonomy" id="1380566"/>
    <lineage>
        <taxon>Eukaryota</taxon>
        <taxon>Fungi</taxon>
        <taxon>Dikarya</taxon>
        <taxon>Ascomycota</taxon>
        <taxon>Pezizomycotina</taxon>
        <taxon>Sordariomycetes</taxon>
        <taxon>Hypocreomycetidae</taxon>
        <taxon>Hypocreales</taxon>
        <taxon>Clavicipitaceae</taxon>
        <taxon>Pochonia</taxon>
    </lineage>
</organism>
<evidence type="ECO:0000313" key="3">
    <source>
        <dbReference type="Proteomes" id="UP000078397"/>
    </source>
</evidence>
<sequence>MAHDGLRQMNSPVKAPAMYYGCRVAIPHKSDPLNRCAYRTYFVMEYVRGKTAAQLLEGAANDEETKDRIYKQIAFALSELHRIPVPDRSRPAAANGEGIRHGLFSENQCGRHYRNVTELETHFNKFLSMTKAKHRVQNLAQEPMVFCYSDIWLGNFIIGDDDSITVVDFDDASILPSCFSKFVLVGTRYKIHRDIRGMVTVPETEGIDNTSALFDVARPMVMGSGSFGKAGQKLLKSYPRDEPDQVHKAVTDKQGQPVLMTI</sequence>
<dbReference type="InterPro" id="IPR051678">
    <property type="entry name" value="AGP_Transferase"/>
</dbReference>
<dbReference type="InterPro" id="IPR002575">
    <property type="entry name" value="Aminoglycoside_PTrfase"/>
</dbReference>
<gene>
    <name evidence="2" type="ORF">VFPPC_08061</name>
</gene>
<dbReference type="GO" id="GO:0016740">
    <property type="term" value="F:transferase activity"/>
    <property type="evidence" value="ECO:0007669"/>
    <property type="project" value="UniProtKB-KW"/>
</dbReference>
<feature type="domain" description="Aminoglycoside phosphotransferase" evidence="1">
    <location>
        <begin position="40"/>
        <end position="174"/>
    </location>
</feature>
<dbReference type="Gene3D" id="3.90.1200.10">
    <property type="match status" value="1"/>
</dbReference>
<evidence type="ECO:0000313" key="2">
    <source>
        <dbReference type="EMBL" id="OAQ66518.1"/>
    </source>
</evidence>
<dbReference type="RefSeq" id="XP_018143605.1">
    <property type="nucleotide sequence ID" value="XM_018286828.1"/>
</dbReference>
<dbReference type="SUPFAM" id="SSF56112">
    <property type="entry name" value="Protein kinase-like (PK-like)"/>
    <property type="match status" value="1"/>
</dbReference>
<accession>A0A179FMJ4</accession>
<dbReference type="OrthoDB" id="3250044at2759"/>
<dbReference type="EMBL" id="LSBJ02000004">
    <property type="protein sequence ID" value="OAQ66518.1"/>
    <property type="molecule type" value="Genomic_DNA"/>
</dbReference>
<dbReference type="KEGG" id="pchm:VFPPC_08061"/>
<dbReference type="STRING" id="1380566.A0A179FMJ4"/>
<dbReference type="PANTHER" id="PTHR21310:SF15">
    <property type="entry name" value="AMINOGLYCOSIDE PHOSPHOTRANSFERASE DOMAIN-CONTAINING PROTEIN"/>
    <property type="match status" value="1"/>
</dbReference>
<comment type="caution">
    <text evidence="2">The sequence shown here is derived from an EMBL/GenBank/DDBJ whole genome shotgun (WGS) entry which is preliminary data.</text>
</comment>
<reference evidence="2 3" key="1">
    <citation type="journal article" date="2016" name="PLoS Pathog.">
        <title>Biosynthesis of antibiotic leucinostatins in bio-control fungus Purpureocillium lilacinum and their inhibition on phytophthora revealed by genome mining.</title>
        <authorList>
            <person name="Wang G."/>
            <person name="Liu Z."/>
            <person name="Lin R."/>
            <person name="Li E."/>
            <person name="Mao Z."/>
            <person name="Ling J."/>
            <person name="Yang Y."/>
            <person name="Yin W.B."/>
            <person name="Xie B."/>
        </authorList>
    </citation>
    <scope>NUCLEOTIDE SEQUENCE [LARGE SCALE GENOMIC DNA]</scope>
    <source>
        <strain evidence="2">170</strain>
    </source>
</reference>
<dbReference type="Proteomes" id="UP000078397">
    <property type="component" value="Unassembled WGS sequence"/>
</dbReference>